<feature type="transmembrane region" description="Helical" evidence="1">
    <location>
        <begin position="113"/>
        <end position="133"/>
    </location>
</feature>
<keyword evidence="1" id="KW-1133">Transmembrane helix</keyword>
<evidence type="ECO:0000313" key="3">
    <source>
        <dbReference type="EMBL" id="NKE16048.1"/>
    </source>
</evidence>
<dbReference type="Proteomes" id="UP000746741">
    <property type="component" value="Unassembled WGS sequence"/>
</dbReference>
<comment type="caution">
    <text evidence="2">The sequence shown here is derived from an EMBL/GenBank/DDBJ whole genome shotgun (WGS) entry which is preliminary data.</text>
</comment>
<feature type="transmembrane region" description="Helical" evidence="1">
    <location>
        <begin position="235"/>
        <end position="254"/>
    </location>
</feature>
<dbReference type="EMBL" id="JAAEDK010000005">
    <property type="protein sequence ID" value="MBR0658136.1"/>
    <property type="molecule type" value="Genomic_DNA"/>
</dbReference>
<reference evidence="2" key="3">
    <citation type="journal article" date="2021" name="Syst. Appl. Microbiol.">
        <title>Roseomonas hellenica sp. nov., isolated from roots of wild-growing Alkanna tinctoria.</title>
        <authorList>
            <person name="Rat A."/>
            <person name="Naranjo H.D."/>
            <person name="Lebbe L."/>
            <person name="Cnockaert M."/>
            <person name="Krigas N."/>
            <person name="Grigoriadou K."/>
            <person name="Maloupa E."/>
            <person name="Willems A."/>
        </authorList>
    </citation>
    <scope>NUCLEOTIDE SEQUENCE</scope>
    <source>
        <strain evidence="2">LMG 31161</strain>
    </source>
</reference>
<accession>A0A9X9WCS6</accession>
<feature type="transmembrane region" description="Helical" evidence="1">
    <location>
        <begin position="163"/>
        <end position="181"/>
    </location>
</feature>
<reference evidence="3 4" key="2">
    <citation type="submission" date="2020-02" db="EMBL/GenBank/DDBJ databases">
        <authorList>
            <person name="Sun Q."/>
            <person name="Inoue M."/>
        </authorList>
    </citation>
    <scope>NUCLEOTIDE SEQUENCE [LARGE SCALE GENOMIC DNA]</scope>
    <source>
        <strain evidence="3 4">KCTC 22478</strain>
    </source>
</reference>
<name>A0A9X9WCS6_9PROT</name>
<sequence length="255" mass="24872">MTGFDLLPPMLRGMVAAAVVAFAVAGIARLAKRERLAAAAAGIGLTAGFVAVLGIINATPRQLAERLPLLAAIGLAAGGLASLRHRAARLAGVALGLLGGAWWMAGAPLHPATLLQAASVALALLAGMGLAWWRGTAMGPMGWAWAALAAGLMAAAARGPQAAFALAGLGAVLGAAVVRAGLGSAARLPLAVCLAGVAAVPMVARAAPADIAAAAAPALALLAGPLVGGRLPRRVAWLGAAIAALPAIGLAWLLR</sequence>
<evidence type="ECO:0000313" key="4">
    <source>
        <dbReference type="Proteomes" id="UP000746741"/>
    </source>
</evidence>
<organism evidence="2 5">
    <name type="scientific">Neoroseomonas oryzicola</name>
    <dbReference type="NCBI Taxonomy" id="535904"/>
    <lineage>
        <taxon>Bacteria</taxon>
        <taxon>Pseudomonadati</taxon>
        <taxon>Pseudomonadota</taxon>
        <taxon>Alphaproteobacteria</taxon>
        <taxon>Acetobacterales</taxon>
        <taxon>Acetobacteraceae</taxon>
        <taxon>Neoroseomonas</taxon>
    </lineage>
</organism>
<feature type="transmembrane region" description="Helical" evidence="1">
    <location>
        <begin position="66"/>
        <end position="83"/>
    </location>
</feature>
<feature type="transmembrane region" description="Helical" evidence="1">
    <location>
        <begin position="90"/>
        <end position="107"/>
    </location>
</feature>
<dbReference type="EMBL" id="JAAVUP010000001">
    <property type="protein sequence ID" value="NKE16048.1"/>
    <property type="molecule type" value="Genomic_DNA"/>
</dbReference>
<evidence type="ECO:0000313" key="5">
    <source>
        <dbReference type="Proteomes" id="UP001138708"/>
    </source>
</evidence>
<feature type="transmembrane region" description="Helical" evidence="1">
    <location>
        <begin position="188"/>
        <end position="205"/>
    </location>
</feature>
<feature type="transmembrane region" description="Helical" evidence="1">
    <location>
        <begin position="38"/>
        <end position="60"/>
    </location>
</feature>
<keyword evidence="4" id="KW-1185">Reference proteome</keyword>
<proteinExistence type="predicted"/>
<protein>
    <submittedName>
        <fullName evidence="2">Uncharacterized protein</fullName>
    </submittedName>
</protein>
<reference evidence="2" key="1">
    <citation type="submission" date="2020-01" db="EMBL/GenBank/DDBJ databases">
        <authorList>
            <person name="Rat A."/>
        </authorList>
    </citation>
    <scope>NUCLEOTIDE SEQUENCE</scope>
    <source>
        <strain evidence="2">LMG 31161</strain>
    </source>
</reference>
<keyword evidence="1" id="KW-0472">Membrane</keyword>
<feature type="transmembrane region" description="Helical" evidence="1">
    <location>
        <begin position="211"/>
        <end position="228"/>
    </location>
</feature>
<feature type="transmembrane region" description="Helical" evidence="1">
    <location>
        <begin position="140"/>
        <end position="157"/>
    </location>
</feature>
<evidence type="ECO:0000313" key="2">
    <source>
        <dbReference type="EMBL" id="MBR0658136.1"/>
    </source>
</evidence>
<keyword evidence="1" id="KW-0812">Transmembrane</keyword>
<dbReference type="RefSeq" id="WP_168039187.1">
    <property type="nucleotide sequence ID" value="NZ_JAAEDK010000005.1"/>
</dbReference>
<evidence type="ECO:0000256" key="1">
    <source>
        <dbReference type="SAM" id="Phobius"/>
    </source>
</evidence>
<feature type="transmembrane region" description="Helical" evidence="1">
    <location>
        <begin position="12"/>
        <end position="31"/>
    </location>
</feature>
<gene>
    <name evidence="3" type="ORF">GWK15_03775</name>
    <name evidence="2" type="ORF">GXW75_02655</name>
</gene>
<dbReference type="AlphaFoldDB" id="A0A9X9WCS6"/>
<dbReference type="Proteomes" id="UP001138708">
    <property type="component" value="Unassembled WGS sequence"/>
</dbReference>